<dbReference type="KEGG" id="gog:C1280_27165"/>
<feature type="transmembrane region" description="Helical" evidence="1">
    <location>
        <begin position="65"/>
        <end position="82"/>
    </location>
</feature>
<keyword evidence="3" id="KW-1185">Reference proteome</keyword>
<keyword evidence="1" id="KW-1133">Transmembrane helix</keyword>
<feature type="transmembrane region" description="Helical" evidence="1">
    <location>
        <begin position="94"/>
        <end position="119"/>
    </location>
</feature>
<keyword evidence="1" id="KW-0472">Membrane</keyword>
<reference evidence="2 3" key="1">
    <citation type="submission" date="2018-01" db="EMBL/GenBank/DDBJ databases">
        <title>G. obscuriglobus.</title>
        <authorList>
            <person name="Franke J."/>
            <person name="Blomberg W."/>
            <person name="Selmecki A."/>
        </authorList>
    </citation>
    <scope>NUCLEOTIDE SEQUENCE [LARGE SCALE GENOMIC DNA]</scope>
    <source>
        <strain evidence="2 3">DSM 5831</strain>
    </source>
</reference>
<accession>A0A2Z3H601</accession>
<dbReference type="EMBL" id="CP025958">
    <property type="protein sequence ID" value="AWM40321.1"/>
    <property type="molecule type" value="Genomic_DNA"/>
</dbReference>
<feature type="transmembrane region" description="Helical" evidence="1">
    <location>
        <begin position="33"/>
        <end position="53"/>
    </location>
</feature>
<dbReference type="AlphaFoldDB" id="A0A2Z3H601"/>
<keyword evidence="1" id="KW-0812">Transmembrane</keyword>
<evidence type="ECO:0000256" key="1">
    <source>
        <dbReference type="SAM" id="Phobius"/>
    </source>
</evidence>
<evidence type="ECO:0000313" key="2">
    <source>
        <dbReference type="EMBL" id="AWM40321.1"/>
    </source>
</evidence>
<protein>
    <submittedName>
        <fullName evidence="2">Uncharacterized protein</fullName>
    </submittedName>
</protein>
<dbReference type="RefSeq" id="WP_010040528.1">
    <property type="nucleotide sequence ID" value="NZ_CP025958.1"/>
</dbReference>
<gene>
    <name evidence="2" type="ORF">C1280_27165</name>
</gene>
<proteinExistence type="predicted"/>
<name>A0A2Z3H601_9BACT</name>
<organism evidence="2 3">
    <name type="scientific">Gemmata obscuriglobus</name>
    <dbReference type="NCBI Taxonomy" id="114"/>
    <lineage>
        <taxon>Bacteria</taxon>
        <taxon>Pseudomonadati</taxon>
        <taxon>Planctomycetota</taxon>
        <taxon>Planctomycetia</taxon>
        <taxon>Gemmatales</taxon>
        <taxon>Gemmataceae</taxon>
        <taxon>Gemmata</taxon>
    </lineage>
</organism>
<sequence>MALVLIPAVFVLLAWANTAAVRALRARRAPGGWWAALAVLWLAGAAAGAWGGFFAKYQASPTLRVYGLPLPIGAAILVGPPGREQWVGYASPAGVLLAAANVPLVALLAGSAVGPVFWLRHRSRFRTAGGHGGHSG</sequence>
<dbReference type="Proteomes" id="UP000245802">
    <property type="component" value="Chromosome"/>
</dbReference>
<evidence type="ECO:0000313" key="3">
    <source>
        <dbReference type="Proteomes" id="UP000245802"/>
    </source>
</evidence>